<evidence type="ECO:0000313" key="2">
    <source>
        <dbReference type="EMBL" id="ESU38591.1"/>
    </source>
</evidence>
<comment type="caution">
    <text evidence="2">The sequence shown here is derived from an EMBL/GenBank/DDBJ whole genome shotgun (WGS) entry which is preliminary data.</text>
</comment>
<proteinExistence type="predicted"/>
<dbReference type="AlphaFoldDB" id="V6TIJ7"/>
<dbReference type="EMBL" id="AHGT01000011">
    <property type="protein sequence ID" value="ESU38591.1"/>
    <property type="molecule type" value="Genomic_DNA"/>
</dbReference>
<name>V6TIJ7_GIAIN</name>
<feature type="region of interest" description="Disordered" evidence="1">
    <location>
        <begin position="344"/>
        <end position="365"/>
    </location>
</feature>
<gene>
    <name evidence="2" type="ORF">DHA2_150665</name>
</gene>
<evidence type="ECO:0000313" key="3">
    <source>
        <dbReference type="Proteomes" id="UP000018320"/>
    </source>
</evidence>
<reference evidence="2 3" key="2">
    <citation type="journal article" date="2013" name="Genome Biol. Evol.">
        <title>Genome sequencing of Giardia lamblia genotypes A2 and B isolates (DH and GS) and comparative analysis with the genomes of genotypes A1 and E (WB and Pig).</title>
        <authorList>
            <person name="Adam R.D."/>
            <person name="Dahlstrom E.W."/>
            <person name="Martens C.A."/>
            <person name="Bruno D.P."/>
            <person name="Barbian K.D."/>
            <person name="Ricklefs S.M."/>
            <person name="Hernandez M.M."/>
            <person name="Narla N.P."/>
            <person name="Patel R.B."/>
            <person name="Porcella S.F."/>
            <person name="Nash T.E."/>
        </authorList>
    </citation>
    <scope>NUCLEOTIDE SEQUENCE [LARGE SCALE GENOMIC DNA]</scope>
    <source>
        <strain evidence="2 3">DH</strain>
    </source>
</reference>
<dbReference type="VEuPathDB" id="GiardiaDB:GL50803_0041795"/>
<dbReference type="VEuPathDB" id="GiardiaDB:GL50581_1220"/>
<dbReference type="Proteomes" id="UP000018320">
    <property type="component" value="Unassembled WGS sequence"/>
</dbReference>
<organism evidence="2 3">
    <name type="scientific">Giardia intestinalis</name>
    <name type="common">Giardia lamblia</name>
    <dbReference type="NCBI Taxonomy" id="5741"/>
    <lineage>
        <taxon>Eukaryota</taxon>
        <taxon>Metamonada</taxon>
        <taxon>Diplomonadida</taxon>
        <taxon>Hexamitidae</taxon>
        <taxon>Giardiinae</taxon>
        <taxon>Giardia</taxon>
    </lineage>
</organism>
<evidence type="ECO:0000256" key="1">
    <source>
        <dbReference type="SAM" id="MobiDB-lite"/>
    </source>
</evidence>
<reference evidence="3" key="1">
    <citation type="submission" date="2012-02" db="EMBL/GenBank/DDBJ databases">
        <title>Genome sequencing of Giardia lamblia Genotypes A2 and B isolates (DH and GS) and comparative analysis with the genomes of Genotypes A1 and E (WB and Pig).</title>
        <authorList>
            <person name="Adam R."/>
            <person name="Dahlstrom E."/>
            <person name="Martens C."/>
            <person name="Bruno D."/>
            <person name="Barbian K."/>
            <person name="Porcella S.F."/>
            <person name="Nash T."/>
        </authorList>
    </citation>
    <scope>NUCLEOTIDE SEQUENCE</scope>
    <source>
        <strain evidence="3">DH</strain>
    </source>
</reference>
<dbReference type="VEuPathDB" id="GiardiaDB:QR46_3778"/>
<sequence length="948" mass="104620">MSFSFNFDRMDNDKPAVQRYRSSSAVSVVTDLTSASPQHKVSLTRGIWNPEVIKGINPQHGYYLDTTHLEKIHTHKPISPSRRVVSPSARSVEKFKALTNYILASNQLQSSTNHLQVDAEATHSTRRTVQRPLVIDLGVPVEKREKPSFSSSTEALIASGFRPDKLVSALANRKDGSQASQSPEVMAVSSQKVQSDAIQAHGPNYKQQSRMERTTTRGKSPIARPYAHQARQSSLRKKNEPRPLGPIQQQRITFQFPPLLEIIPLFPASTILYFITEEPQSAFSDSLQRASALRNIAYLRLYDVLPIRNCPGVEDCTDYLSVQSKSTNAYIPISPWTSSMQIQQRGSANGRYTGSPSRRPSPHLSKLTDNVTINIQKSSAKQTAALVAATRIIDGLATASVTSGTLPECLVSLIDTCLLAIQEDNTLCDPTESAENLKTDADVSIRTVATMISKNLIGTIKQLLAESMSYTCGKTVIEQQIISSQRKEVHSSANSALTRYVSPAYTILNRLQLLANLSMEPTTELLELTVASKWPRTFAFLVHAASVLCLVGPGIKDAFFTGQFMGQLADFTGRLLVDRLTFTQVNTSTMLHVSLAVLCRLNYSFGFVLLPYTTQALNAVLVDLIKMSSTIITKPSGLRSDHDPGCVGNLSQHGTKTYHKVTRDNTVAIHAISKFLPQTDEERSVQTEYLEELKAQGIHQQPSGLQGLTVHSLASLLYLHASAIHATLAFVTSPMSSGTHRAVASKALQYTINISGRILQWISSMPLNALQVLYSRGPGMLPSIIYELRTLLLPNLYTEDWTLGLSKFELQFSNLEQLTNHFLARLLNQTRRALLITDQDVRTITMGLVRDPDAIYLLSGILNRPQVSEPPHASAVTTCGESELGVDGVRELDDIGPGVYLTGSQDNQLPRKAFSRDCTYDLEDQDNERLADYFENDSGDMPIDEGFI</sequence>
<dbReference type="VEuPathDB" id="GiardiaDB:DHA2_150665"/>
<feature type="region of interest" description="Disordered" evidence="1">
    <location>
        <begin position="202"/>
        <end position="244"/>
    </location>
</feature>
<feature type="compositionally biased region" description="Polar residues" evidence="1">
    <location>
        <begin position="344"/>
        <end position="358"/>
    </location>
</feature>
<accession>V6TIJ7</accession>
<protein>
    <submittedName>
        <fullName evidence="2">Uncharacterized protein</fullName>
    </submittedName>
</protein>